<dbReference type="PROSITE" id="PS50075">
    <property type="entry name" value="CARRIER"/>
    <property type="match status" value="1"/>
</dbReference>
<dbReference type="SMART" id="SM01294">
    <property type="entry name" value="PKS_PP_betabranch"/>
    <property type="match status" value="1"/>
</dbReference>
<dbReference type="Proteomes" id="UP001595923">
    <property type="component" value="Unassembled WGS sequence"/>
</dbReference>
<evidence type="ECO:0000313" key="4">
    <source>
        <dbReference type="EMBL" id="MFC4563770.1"/>
    </source>
</evidence>
<evidence type="ECO:0000256" key="2">
    <source>
        <dbReference type="ARBA" id="ARBA00022553"/>
    </source>
</evidence>
<evidence type="ECO:0000313" key="5">
    <source>
        <dbReference type="Proteomes" id="UP001595923"/>
    </source>
</evidence>
<protein>
    <submittedName>
        <fullName evidence="4">Acyl carrier protein</fullName>
    </submittedName>
</protein>
<dbReference type="Pfam" id="PF00550">
    <property type="entry name" value="PP-binding"/>
    <property type="match status" value="1"/>
</dbReference>
<comment type="caution">
    <text evidence="4">The sequence shown here is derived from an EMBL/GenBank/DDBJ whole genome shotgun (WGS) entry which is preliminary data.</text>
</comment>
<accession>A0ABV9DY35</accession>
<feature type="domain" description="Carrier" evidence="3">
    <location>
        <begin position="9"/>
        <end position="86"/>
    </location>
</feature>
<reference evidence="5" key="1">
    <citation type="journal article" date="2019" name="Int. J. Syst. Evol. Microbiol.">
        <title>The Global Catalogue of Microorganisms (GCM) 10K type strain sequencing project: providing services to taxonomists for standard genome sequencing and annotation.</title>
        <authorList>
            <consortium name="The Broad Institute Genomics Platform"/>
            <consortium name="The Broad Institute Genome Sequencing Center for Infectious Disease"/>
            <person name="Wu L."/>
            <person name="Ma J."/>
        </authorList>
    </citation>
    <scope>NUCLEOTIDE SEQUENCE [LARGE SCALE GENOMIC DNA]</scope>
    <source>
        <strain evidence="5">XZYJ18</strain>
    </source>
</reference>
<dbReference type="InterPro" id="IPR036736">
    <property type="entry name" value="ACP-like_sf"/>
</dbReference>
<name>A0ABV9DY35_9ACTN</name>
<dbReference type="InterPro" id="IPR020806">
    <property type="entry name" value="PKS_PP-bd"/>
</dbReference>
<organism evidence="4 5">
    <name type="scientific">Nocardiopsis mangrovi</name>
    <dbReference type="NCBI Taxonomy" id="1179818"/>
    <lineage>
        <taxon>Bacteria</taxon>
        <taxon>Bacillati</taxon>
        <taxon>Actinomycetota</taxon>
        <taxon>Actinomycetes</taxon>
        <taxon>Streptosporangiales</taxon>
        <taxon>Nocardiopsidaceae</taxon>
        <taxon>Nocardiopsis</taxon>
    </lineage>
</organism>
<dbReference type="InterPro" id="IPR009081">
    <property type="entry name" value="PP-bd_ACP"/>
</dbReference>
<proteinExistence type="predicted"/>
<dbReference type="RefSeq" id="WP_378576329.1">
    <property type="nucleotide sequence ID" value="NZ_JBHSFQ010000018.1"/>
</dbReference>
<keyword evidence="5" id="KW-1185">Reference proteome</keyword>
<dbReference type="SUPFAM" id="SSF47336">
    <property type="entry name" value="ACP-like"/>
    <property type="match status" value="1"/>
</dbReference>
<keyword evidence="1" id="KW-0596">Phosphopantetheine</keyword>
<dbReference type="EMBL" id="JBHSFQ010000018">
    <property type="protein sequence ID" value="MFC4563770.1"/>
    <property type="molecule type" value="Genomic_DNA"/>
</dbReference>
<gene>
    <name evidence="4" type="ORF">ACFO4E_18070</name>
</gene>
<dbReference type="SMART" id="SM00823">
    <property type="entry name" value="PKS_PP"/>
    <property type="match status" value="1"/>
</dbReference>
<evidence type="ECO:0000259" key="3">
    <source>
        <dbReference type="PROSITE" id="PS50075"/>
    </source>
</evidence>
<dbReference type="Gene3D" id="1.10.1200.10">
    <property type="entry name" value="ACP-like"/>
    <property type="match status" value="1"/>
</dbReference>
<sequence>MSGAQPDGVTVDAVVAVIRRHLAELLVMEPDEIDPDLPLTAYGLDSQSAVSLVAVLEDWSGAPIDAAIVFDRPSVAELAEAAVAAVQGRPAT</sequence>
<evidence type="ECO:0000256" key="1">
    <source>
        <dbReference type="ARBA" id="ARBA00022450"/>
    </source>
</evidence>
<keyword evidence="2" id="KW-0597">Phosphoprotein</keyword>